<protein>
    <submittedName>
        <fullName evidence="1">Uncharacterized protein</fullName>
    </submittedName>
</protein>
<name>A0AC61N767_9FIRM</name>
<dbReference type="EMBL" id="CP066744">
    <property type="protein sequence ID" value="QQK08213.1"/>
    <property type="molecule type" value="Genomic_DNA"/>
</dbReference>
<gene>
    <name evidence="1" type="ORF">JFY71_01360</name>
</gene>
<keyword evidence="2" id="KW-1185">Reference proteome</keyword>
<organism evidence="1 2">
    <name type="scientific">Miniphocaeibacter halophilus</name>
    <dbReference type="NCBI Taxonomy" id="2931922"/>
    <lineage>
        <taxon>Bacteria</taxon>
        <taxon>Bacillati</taxon>
        <taxon>Bacillota</taxon>
        <taxon>Tissierellia</taxon>
        <taxon>Tissierellales</taxon>
        <taxon>Peptoniphilaceae</taxon>
        <taxon>Miniphocaeibacter</taxon>
    </lineage>
</organism>
<dbReference type="Proteomes" id="UP000595814">
    <property type="component" value="Chromosome"/>
</dbReference>
<evidence type="ECO:0000313" key="2">
    <source>
        <dbReference type="Proteomes" id="UP000595814"/>
    </source>
</evidence>
<proteinExistence type="predicted"/>
<sequence>MVNASNEILTAKLLEIDKKYTRLISRIYEIQFCNEDTILEELDEIKKIYNQLKEELINSSENSKSEYIRELAKAQLDFNKRVEKIQKNIDDIYLDNNEQIDERIVESIIVYAEFTLDMALYSMVNVLYNSLIASNCQLNYNRKSEKGE</sequence>
<reference evidence="1 2" key="1">
    <citation type="journal article" date="2022" name="Int. J. Syst. Evol. Microbiol.">
        <title>Miniphocaeibacter halophilus sp. nov., an ammonium-tolerant acetate-producing bacterium isolated from a biogas system.</title>
        <authorList>
            <person name="Schnurer A."/>
            <person name="Singh A."/>
            <person name="Bi S."/>
            <person name="Qiao W."/>
            <person name="Westerholm M."/>
        </authorList>
    </citation>
    <scope>NUCLEOTIDE SEQUENCE [LARGE SCALE GENOMIC DNA]</scope>
    <source>
        <strain evidence="1 2">AMB_01</strain>
    </source>
</reference>
<accession>A0AC61N767</accession>
<evidence type="ECO:0000313" key="1">
    <source>
        <dbReference type="EMBL" id="QQK08213.1"/>
    </source>
</evidence>